<dbReference type="Gene3D" id="3.40.50.720">
    <property type="entry name" value="NAD(P)-binding Rossmann-like Domain"/>
    <property type="match status" value="1"/>
</dbReference>
<dbReference type="Proteomes" id="UP000294739">
    <property type="component" value="Unassembled WGS sequence"/>
</dbReference>
<dbReference type="InterPro" id="IPR011032">
    <property type="entry name" value="GroES-like_sf"/>
</dbReference>
<organism evidence="4 5">
    <name type="scientific">Jiangella asiatica</name>
    <dbReference type="NCBI Taxonomy" id="2530372"/>
    <lineage>
        <taxon>Bacteria</taxon>
        <taxon>Bacillati</taxon>
        <taxon>Actinomycetota</taxon>
        <taxon>Actinomycetes</taxon>
        <taxon>Jiangellales</taxon>
        <taxon>Jiangellaceae</taxon>
        <taxon>Jiangella</taxon>
    </lineage>
</organism>
<dbReference type="Gene3D" id="3.90.180.10">
    <property type="entry name" value="Medium-chain alcohol dehydrogenases, catalytic domain"/>
    <property type="match status" value="1"/>
</dbReference>
<sequence>MRAVRATRQGGPEVLATVELETPTPGEGEVLVEVAAAGVNFIDIYRRSGVYPMRYPHVVGTEGAGVVADVGSGVTSLSAGDRVAWVDAVGSYATHQVVPEARAVPVPDGLELTTAAAVALQGITAHFLATSTHPVRTGEELLVHAAAGGVGNLLVQLTTAKGATVIGTVSTEAKEKQARAAGADHVIRYTEVDDLAAEVRRLTGDRGVAVVYDGVGASTFDASLGSLRRRGMLVLYGASSGQVPPFDPQRLNRAGSLFLTRPTIGDYIADRDELVWRAGEVFQAVAAGRLQVTVADALPLEQAAKAHEALEGRATIGKLVLVTRA</sequence>
<keyword evidence="2" id="KW-0560">Oxidoreductase</keyword>
<dbReference type="InterPro" id="IPR013149">
    <property type="entry name" value="ADH-like_C"/>
</dbReference>
<dbReference type="PANTHER" id="PTHR48106:SF13">
    <property type="entry name" value="QUINONE OXIDOREDUCTASE-RELATED"/>
    <property type="match status" value="1"/>
</dbReference>
<gene>
    <name evidence="4" type="ORF">E1269_30730</name>
</gene>
<evidence type="ECO:0000259" key="3">
    <source>
        <dbReference type="SMART" id="SM00829"/>
    </source>
</evidence>
<proteinExistence type="predicted"/>
<evidence type="ECO:0000313" key="5">
    <source>
        <dbReference type="Proteomes" id="UP000294739"/>
    </source>
</evidence>
<dbReference type="InterPro" id="IPR020843">
    <property type="entry name" value="ER"/>
</dbReference>
<protein>
    <submittedName>
        <fullName evidence="4">Quinone oxidoreductase</fullName>
    </submittedName>
</protein>
<dbReference type="FunCoup" id="A0A4R5CCZ9">
    <property type="interactions" value="300"/>
</dbReference>
<dbReference type="FunFam" id="3.40.50.720:FF:000053">
    <property type="entry name" value="Quinone oxidoreductase 1"/>
    <property type="match status" value="1"/>
</dbReference>
<feature type="domain" description="Enoyl reductase (ER)" evidence="3">
    <location>
        <begin position="10"/>
        <end position="321"/>
    </location>
</feature>
<dbReference type="InterPro" id="IPR047618">
    <property type="entry name" value="QOR-like"/>
</dbReference>
<dbReference type="InterPro" id="IPR036291">
    <property type="entry name" value="NAD(P)-bd_dom_sf"/>
</dbReference>
<evidence type="ECO:0000256" key="2">
    <source>
        <dbReference type="ARBA" id="ARBA00023002"/>
    </source>
</evidence>
<dbReference type="GO" id="GO:0005829">
    <property type="term" value="C:cytosol"/>
    <property type="evidence" value="ECO:0007669"/>
    <property type="project" value="TreeGrafter"/>
</dbReference>
<dbReference type="Pfam" id="PF00107">
    <property type="entry name" value="ADH_zinc_N"/>
    <property type="match status" value="1"/>
</dbReference>
<accession>A0A4R5CCZ9</accession>
<keyword evidence="1" id="KW-0521">NADP</keyword>
<dbReference type="InParanoid" id="A0A4R5CCZ9"/>
<dbReference type="SUPFAM" id="SSF50129">
    <property type="entry name" value="GroES-like"/>
    <property type="match status" value="1"/>
</dbReference>
<comment type="caution">
    <text evidence="4">The sequence shown here is derived from an EMBL/GenBank/DDBJ whole genome shotgun (WGS) entry which is preliminary data.</text>
</comment>
<reference evidence="4 5" key="1">
    <citation type="submission" date="2019-03" db="EMBL/GenBank/DDBJ databases">
        <title>Draft genome sequences of novel Actinobacteria.</title>
        <authorList>
            <person name="Sahin N."/>
            <person name="Ay H."/>
            <person name="Saygin H."/>
        </authorList>
    </citation>
    <scope>NUCLEOTIDE SEQUENCE [LARGE SCALE GENOMIC DNA]</scope>
    <source>
        <strain evidence="4 5">5K138</strain>
    </source>
</reference>
<dbReference type="GO" id="GO:0070402">
    <property type="term" value="F:NADPH binding"/>
    <property type="evidence" value="ECO:0007669"/>
    <property type="project" value="TreeGrafter"/>
</dbReference>
<dbReference type="AlphaFoldDB" id="A0A4R5CCZ9"/>
<dbReference type="EMBL" id="SMKZ01000085">
    <property type="protein sequence ID" value="TDD96123.1"/>
    <property type="molecule type" value="Genomic_DNA"/>
</dbReference>
<dbReference type="CDD" id="cd05286">
    <property type="entry name" value="QOR2"/>
    <property type="match status" value="1"/>
</dbReference>
<dbReference type="OrthoDB" id="9805883at2"/>
<dbReference type="GO" id="GO:0003960">
    <property type="term" value="F:quinone reductase (NADPH) activity"/>
    <property type="evidence" value="ECO:0007669"/>
    <property type="project" value="InterPro"/>
</dbReference>
<keyword evidence="5" id="KW-1185">Reference proteome</keyword>
<dbReference type="SMART" id="SM00829">
    <property type="entry name" value="PKS_ER"/>
    <property type="match status" value="1"/>
</dbReference>
<dbReference type="RefSeq" id="WP_131901857.1">
    <property type="nucleotide sequence ID" value="NZ_SMKZ01000085.1"/>
</dbReference>
<evidence type="ECO:0000256" key="1">
    <source>
        <dbReference type="ARBA" id="ARBA00022857"/>
    </source>
</evidence>
<dbReference type="InterPro" id="IPR013154">
    <property type="entry name" value="ADH-like_N"/>
</dbReference>
<dbReference type="GO" id="GO:0035925">
    <property type="term" value="F:mRNA 3'-UTR AU-rich region binding"/>
    <property type="evidence" value="ECO:0007669"/>
    <property type="project" value="TreeGrafter"/>
</dbReference>
<name>A0A4R5CCZ9_9ACTN</name>
<dbReference type="Pfam" id="PF08240">
    <property type="entry name" value="ADH_N"/>
    <property type="match status" value="1"/>
</dbReference>
<dbReference type="PANTHER" id="PTHR48106">
    <property type="entry name" value="QUINONE OXIDOREDUCTASE PIG3-RELATED"/>
    <property type="match status" value="1"/>
</dbReference>
<dbReference type="SUPFAM" id="SSF51735">
    <property type="entry name" value="NAD(P)-binding Rossmann-fold domains"/>
    <property type="match status" value="1"/>
</dbReference>
<evidence type="ECO:0000313" key="4">
    <source>
        <dbReference type="EMBL" id="TDD96123.1"/>
    </source>
</evidence>